<comment type="similarity">
    <text evidence="1 4">Belongs to the aldehyde dehydrogenase family.</text>
</comment>
<evidence type="ECO:0000313" key="7">
    <source>
        <dbReference type="Proteomes" id="UP001208690"/>
    </source>
</evidence>
<dbReference type="InterPro" id="IPR015590">
    <property type="entry name" value="Aldehyde_DH_dom"/>
</dbReference>
<keyword evidence="7" id="KW-1185">Reference proteome</keyword>
<dbReference type="Pfam" id="PF00171">
    <property type="entry name" value="Aldedh"/>
    <property type="match status" value="1"/>
</dbReference>
<feature type="domain" description="Aldehyde dehydrogenase" evidence="5">
    <location>
        <begin position="29"/>
        <end position="488"/>
    </location>
</feature>
<proteinExistence type="inferred from homology"/>
<evidence type="ECO:0000256" key="2">
    <source>
        <dbReference type="ARBA" id="ARBA00023002"/>
    </source>
</evidence>
<sequence>MKDILNTDLKSLLKDPSLLETRAYVGGAWIDGDNGTFEVTNPARGDVIAEVADLSRAQVAGAIAQAEAAQKDWAAWTAKERAQVLRKWFDLMMENADDLATILTAEQGKPHAEAKGEIGYGASFIEFFGEQSKRVYGETIPGHQRDKRIMVLKQPIGVAASITPWNFPNAMITRKAAPALAVGCSFVARPAKETPLSAIVMGVLAERAGIPAGVFNVVPSSSSSEIGKEFCENPAVRKLTFTGSTEVGRILLKQAADQVMKCSMELGGNAPFIVFDDADLDAAVEGAMMCKFRNNGQTCVCANRIYVQAGVYDAFAQKLKVAVEGLKVGDGLDEGVTTGPLINQEAVEKVQEHMQDVVDNGGAILTGGKPHEMGGTFFQPTVVTGVTQDMKVATEETFGPLAPLFKFEDEDEVIAMANDTIFGLASYFYAKDLARVYKVAEALEYGIVGVNTGIISTEVGPFGGVKQSGLGREGSHHGIEDYLEMKYICMSV</sequence>
<dbReference type="InterPro" id="IPR050740">
    <property type="entry name" value="Aldehyde_DH_Superfamily"/>
</dbReference>
<dbReference type="PANTHER" id="PTHR43353">
    <property type="entry name" value="SUCCINATE-SEMIALDEHYDE DEHYDROGENASE, MITOCHONDRIAL"/>
    <property type="match status" value="1"/>
</dbReference>
<dbReference type="InterPro" id="IPR016161">
    <property type="entry name" value="Ald_DH/histidinol_DH"/>
</dbReference>
<protein>
    <submittedName>
        <fullName evidence="6">NAD-dependent succinate-semialdehyde dehydrogenase</fullName>
    </submittedName>
</protein>
<evidence type="ECO:0000259" key="5">
    <source>
        <dbReference type="Pfam" id="PF00171"/>
    </source>
</evidence>
<organism evidence="6 7">
    <name type="scientific">Roseobacter sinensis</name>
    <dbReference type="NCBI Taxonomy" id="2931391"/>
    <lineage>
        <taxon>Bacteria</taxon>
        <taxon>Pseudomonadati</taxon>
        <taxon>Pseudomonadota</taxon>
        <taxon>Alphaproteobacteria</taxon>
        <taxon>Rhodobacterales</taxon>
        <taxon>Roseobacteraceae</taxon>
        <taxon>Roseobacter</taxon>
    </lineage>
</organism>
<dbReference type="NCBIfam" id="TIGR01780">
    <property type="entry name" value="SSADH"/>
    <property type="match status" value="1"/>
</dbReference>
<comment type="caution">
    <text evidence="6">The sequence shown here is derived from an EMBL/GenBank/DDBJ whole genome shotgun (WGS) entry which is preliminary data.</text>
</comment>
<dbReference type="Gene3D" id="3.40.309.10">
    <property type="entry name" value="Aldehyde Dehydrogenase, Chain A, domain 2"/>
    <property type="match status" value="1"/>
</dbReference>
<feature type="active site" evidence="3">
    <location>
        <position position="265"/>
    </location>
</feature>
<dbReference type="RefSeq" id="WP_263846451.1">
    <property type="nucleotide sequence ID" value="NZ_JALIEB010000033.1"/>
</dbReference>
<dbReference type="InterPro" id="IPR016160">
    <property type="entry name" value="Ald_DH_CS_CYS"/>
</dbReference>
<keyword evidence="2 4" id="KW-0560">Oxidoreductase</keyword>
<name>A0ABT3BKZ1_9RHOB</name>
<dbReference type="Gene3D" id="3.40.605.10">
    <property type="entry name" value="Aldehyde Dehydrogenase, Chain A, domain 1"/>
    <property type="match status" value="1"/>
</dbReference>
<evidence type="ECO:0000256" key="4">
    <source>
        <dbReference type="RuleBase" id="RU003345"/>
    </source>
</evidence>
<reference evidence="6 7" key="1">
    <citation type="submission" date="2022-04" db="EMBL/GenBank/DDBJ databases">
        <title>Roseobacter sp. WL0113 is a bacterium isolated from neritic sediment.</title>
        <authorList>
            <person name="Wang L."/>
            <person name="He W."/>
            <person name="Zhang D.-F."/>
        </authorList>
    </citation>
    <scope>NUCLEOTIDE SEQUENCE [LARGE SCALE GENOMIC DNA]</scope>
    <source>
        <strain evidence="6 7">WL0113</strain>
    </source>
</reference>
<dbReference type="PROSITE" id="PS00070">
    <property type="entry name" value="ALDEHYDE_DEHYDR_CYS"/>
    <property type="match status" value="1"/>
</dbReference>
<dbReference type="SUPFAM" id="SSF53720">
    <property type="entry name" value="ALDH-like"/>
    <property type="match status" value="1"/>
</dbReference>
<dbReference type="EMBL" id="JALIEB010000033">
    <property type="protein sequence ID" value="MCV3274246.1"/>
    <property type="molecule type" value="Genomic_DNA"/>
</dbReference>
<dbReference type="InterPro" id="IPR010102">
    <property type="entry name" value="Succ_semiAld_DH"/>
</dbReference>
<dbReference type="Proteomes" id="UP001208690">
    <property type="component" value="Unassembled WGS sequence"/>
</dbReference>
<dbReference type="InterPro" id="IPR016163">
    <property type="entry name" value="Ald_DH_C"/>
</dbReference>
<evidence type="ECO:0000256" key="1">
    <source>
        <dbReference type="ARBA" id="ARBA00009986"/>
    </source>
</evidence>
<dbReference type="CDD" id="cd07103">
    <property type="entry name" value="ALDH_F5_SSADH_GabD"/>
    <property type="match status" value="1"/>
</dbReference>
<evidence type="ECO:0000256" key="3">
    <source>
        <dbReference type="PROSITE-ProRule" id="PRU10007"/>
    </source>
</evidence>
<accession>A0ABT3BKZ1</accession>
<gene>
    <name evidence="6" type="ORF">MUB52_22675</name>
</gene>
<dbReference type="PROSITE" id="PS00687">
    <property type="entry name" value="ALDEHYDE_DEHYDR_GLU"/>
    <property type="match status" value="1"/>
</dbReference>
<dbReference type="PANTHER" id="PTHR43353:SF5">
    <property type="entry name" value="SUCCINATE-SEMIALDEHYDE DEHYDROGENASE, MITOCHONDRIAL"/>
    <property type="match status" value="1"/>
</dbReference>
<dbReference type="InterPro" id="IPR016162">
    <property type="entry name" value="Ald_DH_N"/>
</dbReference>
<evidence type="ECO:0000313" key="6">
    <source>
        <dbReference type="EMBL" id="MCV3274246.1"/>
    </source>
</evidence>
<dbReference type="InterPro" id="IPR029510">
    <property type="entry name" value="Ald_DH_CS_GLU"/>
</dbReference>